<dbReference type="KEGG" id="mhib:MHIB_35430"/>
<gene>
    <name evidence="1" type="ORF">MHIB_35430</name>
</gene>
<evidence type="ECO:0000313" key="1">
    <source>
        <dbReference type="EMBL" id="BBZ25125.1"/>
    </source>
</evidence>
<dbReference type="Proteomes" id="UP000467260">
    <property type="component" value="Chromosome"/>
</dbReference>
<sequence length="80" mass="8748">MGKRCRDTIRESQVSHRMRADLGRRIGYSHLPKRDAVNPAAPPARQWLSPHHTANGRGAKAKALAGTGTPQERAALARLT</sequence>
<organism evidence="1 2">
    <name type="scientific">Mycolicibacter hiberniae</name>
    <dbReference type="NCBI Taxonomy" id="29314"/>
    <lineage>
        <taxon>Bacteria</taxon>
        <taxon>Bacillati</taxon>
        <taxon>Actinomycetota</taxon>
        <taxon>Actinomycetes</taxon>
        <taxon>Mycobacteriales</taxon>
        <taxon>Mycobacteriaceae</taxon>
        <taxon>Mycolicibacter</taxon>
    </lineage>
</organism>
<dbReference type="AlphaFoldDB" id="A0A7I7X7A9"/>
<protein>
    <submittedName>
        <fullName evidence="1">Uncharacterized protein</fullName>
    </submittedName>
</protein>
<name>A0A7I7X7A9_9MYCO</name>
<evidence type="ECO:0000313" key="2">
    <source>
        <dbReference type="Proteomes" id="UP000467260"/>
    </source>
</evidence>
<reference evidence="1 2" key="1">
    <citation type="journal article" date="2019" name="Emerg. Microbes Infect.">
        <title>Comprehensive subspecies identification of 175 nontuberculous mycobacteria species based on 7547 genomic profiles.</title>
        <authorList>
            <person name="Matsumoto Y."/>
            <person name="Kinjo T."/>
            <person name="Motooka D."/>
            <person name="Nabeya D."/>
            <person name="Jung N."/>
            <person name="Uechi K."/>
            <person name="Horii T."/>
            <person name="Iida T."/>
            <person name="Fujita J."/>
            <person name="Nakamura S."/>
        </authorList>
    </citation>
    <scope>NUCLEOTIDE SEQUENCE [LARGE SCALE GENOMIC DNA]</scope>
    <source>
        <strain evidence="1 2">JCM 13571</strain>
    </source>
</reference>
<dbReference type="EMBL" id="AP022609">
    <property type="protein sequence ID" value="BBZ25125.1"/>
    <property type="molecule type" value="Genomic_DNA"/>
</dbReference>
<keyword evidence="2" id="KW-1185">Reference proteome</keyword>
<accession>A0A7I7X7A9</accession>
<proteinExistence type="predicted"/>